<dbReference type="EC" id="2.7.1.48" evidence="2"/>
<keyword evidence="2" id="KW-0808">Transferase</keyword>
<dbReference type="GO" id="GO:0004849">
    <property type="term" value="F:uridine kinase activity"/>
    <property type="evidence" value="ECO:0007669"/>
    <property type="project" value="UniProtKB-EC"/>
</dbReference>
<proteinExistence type="predicted"/>
<protein>
    <submittedName>
        <fullName evidence="2">Uridine kinase</fullName>
        <ecNumber evidence="2">2.7.1.48</ecNumber>
    </submittedName>
</protein>
<evidence type="ECO:0000256" key="1">
    <source>
        <dbReference type="SAM" id="MobiDB-lite"/>
    </source>
</evidence>
<name>A0A6J4HFL3_9ACTN</name>
<dbReference type="SUPFAM" id="SSF52540">
    <property type="entry name" value="P-loop containing nucleoside triphosphate hydrolases"/>
    <property type="match status" value="1"/>
</dbReference>
<sequence length="242" mass="26727">MAEARVELSVSTWQQPLPPPASPERSRVLDLVVSLIEDIGPQRLRVVVDGLTAAGKTSLGHELAVGLAARGRPTFRASMDDFKRPWRDAHLYDRKSGEGYYRNAFDLAGARRLLLEPAAAAGDGVVALCSIDPLTQVDHAGVKVEMPEDGVLVVDGVFGCRPEINDCWDLRVWVEVAVELSVLRGTRRDADREGAAEAERLHRDRYLAAELIYLEEVDPLSFVEVVLDNSDFHRPALIRPRG</sequence>
<keyword evidence="2" id="KW-0418">Kinase</keyword>
<dbReference type="Gene3D" id="3.40.50.300">
    <property type="entry name" value="P-loop containing nucleotide triphosphate hydrolases"/>
    <property type="match status" value="1"/>
</dbReference>
<evidence type="ECO:0000313" key="2">
    <source>
        <dbReference type="EMBL" id="CAA9223126.1"/>
    </source>
</evidence>
<reference evidence="2" key="1">
    <citation type="submission" date="2020-02" db="EMBL/GenBank/DDBJ databases">
        <authorList>
            <person name="Meier V. D."/>
        </authorList>
    </citation>
    <scope>NUCLEOTIDE SEQUENCE</scope>
    <source>
        <strain evidence="2">AVDCRST_MAG50</strain>
    </source>
</reference>
<dbReference type="EMBL" id="CADCTF010000034">
    <property type="protein sequence ID" value="CAA9223126.1"/>
    <property type="molecule type" value="Genomic_DNA"/>
</dbReference>
<accession>A0A6J4HFL3</accession>
<dbReference type="InterPro" id="IPR027417">
    <property type="entry name" value="P-loop_NTPase"/>
</dbReference>
<feature type="region of interest" description="Disordered" evidence="1">
    <location>
        <begin position="1"/>
        <end position="24"/>
    </location>
</feature>
<dbReference type="AlphaFoldDB" id="A0A6J4HFL3"/>
<gene>
    <name evidence="2" type="ORF">AVDCRST_MAG50-695</name>
</gene>
<organism evidence="2">
    <name type="scientific">uncultured Acidimicrobiales bacterium</name>
    <dbReference type="NCBI Taxonomy" id="310071"/>
    <lineage>
        <taxon>Bacteria</taxon>
        <taxon>Bacillati</taxon>
        <taxon>Actinomycetota</taxon>
        <taxon>Acidimicrobiia</taxon>
        <taxon>Acidimicrobiales</taxon>
        <taxon>environmental samples</taxon>
    </lineage>
</organism>